<proteinExistence type="inferred from homology"/>
<evidence type="ECO:0000256" key="3">
    <source>
        <dbReference type="PROSITE-ProRule" id="PRU00708"/>
    </source>
</evidence>
<protein>
    <submittedName>
        <fullName evidence="4">Pentatricopeptide repeat-containing protein</fullName>
    </submittedName>
</protein>
<dbReference type="InterPro" id="IPR051240">
    <property type="entry name" value="Mito_RNA-Proc/Resp"/>
</dbReference>
<comment type="similarity">
    <text evidence="1">Belongs to the PPR family. P subfamily.</text>
</comment>
<dbReference type="NCBIfam" id="TIGR00756">
    <property type="entry name" value="PPR"/>
    <property type="match status" value="2"/>
</dbReference>
<dbReference type="PANTHER" id="PTHR47933:SF11">
    <property type="entry name" value="PENTATRICOPEPTIDE REPEAT-CONTAINING PROTEIN 2"/>
    <property type="match status" value="1"/>
</dbReference>
<reference evidence="4" key="2">
    <citation type="journal article" date="2024" name="Plant">
        <title>Genomic evolution and insights into agronomic trait innovations of Sesamum species.</title>
        <authorList>
            <person name="Miao H."/>
            <person name="Wang L."/>
            <person name="Qu L."/>
            <person name="Liu H."/>
            <person name="Sun Y."/>
            <person name="Le M."/>
            <person name="Wang Q."/>
            <person name="Wei S."/>
            <person name="Zheng Y."/>
            <person name="Lin W."/>
            <person name="Duan Y."/>
            <person name="Cao H."/>
            <person name="Xiong S."/>
            <person name="Wang X."/>
            <person name="Wei L."/>
            <person name="Li C."/>
            <person name="Ma Q."/>
            <person name="Ju M."/>
            <person name="Zhao R."/>
            <person name="Li G."/>
            <person name="Mu C."/>
            <person name="Tian Q."/>
            <person name="Mei H."/>
            <person name="Zhang T."/>
            <person name="Gao T."/>
            <person name="Zhang H."/>
        </authorList>
    </citation>
    <scope>NUCLEOTIDE SEQUENCE</scope>
    <source>
        <strain evidence="4">G02</strain>
    </source>
</reference>
<feature type="repeat" description="PPR" evidence="3">
    <location>
        <begin position="53"/>
        <end position="87"/>
    </location>
</feature>
<dbReference type="InterPro" id="IPR011990">
    <property type="entry name" value="TPR-like_helical_dom_sf"/>
</dbReference>
<evidence type="ECO:0000256" key="1">
    <source>
        <dbReference type="ARBA" id="ARBA00007626"/>
    </source>
</evidence>
<dbReference type="PROSITE" id="PS51375">
    <property type="entry name" value="PPR"/>
    <property type="match status" value="2"/>
</dbReference>
<dbReference type="GO" id="GO:0003729">
    <property type="term" value="F:mRNA binding"/>
    <property type="evidence" value="ECO:0007669"/>
    <property type="project" value="TreeGrafter"/>
</dbReference>
<reference evidence="4" key="1">
    <citation type="submission" date="2020-06" db="EMBL/GenBank/DDBJ databases">
        <authorList>
            <person name="Li T."/>
            <person name="Hu X."/>
            <person name="Zhang T."/>
            <person name="Song X."/>
            <person name="Zhang H."/>
            <person name="Dai N."/>
            <person name="Sheng W."/>
            <person name="Hou X."/>
            <person name="Wei L."/>
        </authorList>
    </citation>
    <scope>NUCLEOTIDE SEQUENCE</scope>
    <source>
        <strain evidence="4">G02</strain>
        <tissue evidence="4">Leaf</tissue>
    </source>
</reference>
<dbReference type="Gene3D" id="1.25.40.10">
    <property type="entry name" value="Tetratricopeptide repeat domain"/>
    <property type="match status" value="1"/>
</dbReference>
<feature type="repeat" description="PPR" evidence="3">
    <location>
        <begin position="17"/>
        <end position="52"/>
    </location>
</feature>
<dbReference type="PANTHER" id="PTHR47933">
    <property type="entry name" value="PENTATRICOPEPTIDE REPEAT-CONTAINING PROTEIN 1, MITOCHONDRIAL"/>
    <property type="match status" value="1"/>
</dbReference>
<gene>
    <name evidence="4" type="ORF">Sradi_1082100</name>
</gene>
<organism evidence="4">
    <name type="scientific">Sesamum radiatum</name>
    <name type="common">Black benniseed</name>
    <dbReference type="NCBI Taxonomy" id="300843"/>
    <lineage>
        <taxon>Eukaryota</taxon>
        <taxon>Viridiplantae</taxon>
        <taxon>Streptophyta</taxon>
        <taxon>Embryophyta</taxon>
        <taxon>Tracheophyta</taxon>
        <taxon>Spermatophyta</taxon>
        <taxon>Magnoliopsida</taxon>
        <taxon>eudicotyledons</taxon>
        <taxon>Gunneridae</taxon>
        <taxon>Pentapetalae</taxon>
        <taxon>asterids</taxon>
        <taxon>lamiids</taxon>
        <taxon>Lamiales</taxon>
        <taxon>Pedaliaceae</taxon>
        <taxon>Sesamum</taxon>
    </lineage>
</organism>
<sequence>MAFKFFRYMRGKGIPASVVSLNVLIKALCKSSRTLDSAFQIFHKMPKHGHTTDSYTYETLINGLYRVGRTLKAKDLLIDMEANDCSPSVITYSCLIHGFLPVE</sequence>
<comment type="caution">
    <text evidence="4">The sequence shown here is derived from an EMBL/GenBank/DDBJ whole genome shotgun (WGS) entry which is preliminary data.</text>
</comment>
<evidence type="ECO:0000256" key="2">
    <source>
        <dbReference type="ARBA" id="ARBA00022737"/>
    </source>
</evidence>
<evidence type="ECO:0000313" key="4">
    <source>
        <dbReference type="EMBL" id="KAL0425473.1"/>
    </source>
</evidence>
<dbReference type="Pfam" id="PF13041">
    <property type="entry name" value="PPR_2"/>
    <property type="match status" value="1"/>
</dbReference>
<keyword evidence="2" id="KW-0677">Repeat</keyword>
<dbReference type="InterPro" id="IPR002885">
    <property type="entry name" value="PPR_rpt"/>
</dbReference>
<accession>A0AAW2V8S8</accession>
<dbReference type="AlphaFoldDB" id="A0AAW2V8S8"/>
<dbReference type="EMBL" id="JACGWJ010000004">
    <property type="protein sequence ID" value="KAL0425473.1"/>
    <property type="molecule type" value="Genomic_DNA"/>
</dbReference>
<name>A0AAW2V8S8_SESRA</name>